<feature type="compositionally biased region" description="Basic and acidic residues" evidence="5">
    <location>
        <begin position="229"/>
        <end position="239"/>
    </location>
</feature>
<comment type="subcellular location">
    <subcellularLocation>
        <location evidence="1">Nucleus</location>
        <location evidence="1">Nucleolus</location>
    </subcellularLocation>
</comment>
<accession>A0A0D0VUQ4</accession>
<feature type="compositionally biased region" description="Acidic residues" evidence="5">
    <location>
        <begin position="102"/>
        <end position="117"/>
    </location>
</feature>
<feature type="compositionally biased region" description="Acidic residues" evidence="5">
    <location>
        <begin position="157"/>
        <end position="171"/>
    </location>
</feature>
<feature type="compositionally biased region" description="Basic and acidic residues" evidence="5">
    <location>
        <begin position="314"/>
        <end position="324"/>
    </location>
</feature>
<gene>
    <name evidence="8" type="ORF">I312_00135</name>
</gene>
<feature type="domain" description="ESF1 RRM" evidence="7">
    <location>
        <begin position="175"/>
        <end position="275"/>
    </location>
</feature>
<name>A0A0D0VUQ4_CRYGA</name>
<feature type="region of interest" description="Disordered" evidence="5">
    <location>
        <begin position="747"/>
        <end position="776"/>
    </location>
</feature>
<organism evidence="8">
    <name type="scientific">Cryptococcus bacillisporus CA1280</name>
    <dbReference type="NCBI Taxonomy" id="1296109"/>
    <lineage>
        <taxon>Eukaryota</taxon>
        <taxon>Fungi</taxon>
        <taxon>Dikarya</taxon>
        <taxon>Basidiomycota</taxon>
        <taxon>Agaricomycotina</taxon>
        <taxon>Tremellomycetes</taxon>
        <taxon>Tremellales</taxon>
        <taxon>Cryptococcaceae</taxon>
        <taxon>Cryptococcus</taxon>
        <taxon>Cryptococcus gattii species complex</taxon>
    </lineage>
</organism>
<feature type="region of interest" description="Disordered" evidence="5">
    <location>
        <begin position="36"/>
        <end position="67"/>
    </location>
</feature>
<keyword evidence="3" id="KW-0175">Coiled coil</keyword>
<feature type="compositionally biased region" description="Basic and acidic residues" evidence="5">
    <location>
        <begin position="258"/>
        <end position="268"/>
    </location>
</feature>
<evidence type="ECO:0000313" key="8">
    <source>
        <dbReference type="EMBL" id="KIR50204.1"/>
    </source>
</evidence>
<feature type="domain" description="ESF1 RRM" evidence="7">
    <location>
        <begin position="336"/>
        <end position="409"/>
    </location>
</feature>
<dbReference type="OrthoDB" id="431825at2759"/>
<feature type="region of interest" description="Disordered" evidence="5">
    <location>
        <begin position="1"/>
        <end position="21"/>
    </location>
</feature>
<feature type="compositionally biased region" description="Acidic residues" evidence="5">
    <location>
        <begin position="269"/>
        <end position="295"/>
    </location>
</feature>
<dbReference type="EMBL" id="KN847973">
    <property type="protein sequence ID" value="KIR50204.1"/>
    <property type="molecule type" value="Genomic_DNA"/>
</dbReference>
<feature type="region of interest" description="Disordered" evidence="5">
    <location>
        <begin position="544"/>
        <end position="707"/>
    </location>
</feature>
<keyword evidence="4" id="KW-0539">Nucleus</keyword>
<feature type="compositionally biased region" description="Basic and acidic residues" evidence="5">
    <location>
        <begin position="599"/>
        <end position="618"/>
    </location>
</feature>
<feature type="compositionally biased region" description="Acidic residues" evidence="5">
    <location>
        <begin position="302"/>
        <end position="313"/>
    </location>
</feature>
<protein>
    <recommendedName>
        <fullName evidence="9">NUC153 domain-containing protein</fullName>
    </recommendedName>
</protein>
<dbReference type="InterPro" id="IPR039754">
    <property type="entry name" value="Esf1"/>
</dbReference>
<dbReference type="GO" id="GO:0006364">
    <property type="term" value="P:rRNA processing"/>
    <property type="evidence" value="ECO:0007669"/>
    <property type="project" value="InterPro"/>
</dbReference>
<evidence type="ECO:0008006" key="9">
    <source>
        <dbReference type="Google" id="ProtNLM"/>
    </source>
</evidence>
<dbReference type="AlphaFoldDB" id="A0A0D0VUQ4"/>
<dbReference type="GO" id="GO:0003723">
    <property type="term" value="F:RNA binding"/>
    <property type="evidence" value="ECO:0007669"/>
    <property type="project" value="TreeGrafter"/>
</dbReference>
<feature type="compositionally biased region" description="Basic and acidic residues" evidence="5">
    <location>
        <begin position="692"/>
        <end position="707"/>
    </location>
</feature>
<evidence type="ECO:0000256" key="3">
    <source>
        <dbReference type="ARBA" id="ARBA00023054"/>
    </source>
</evidence>
<feature type="compositionally biased region" description="Acidic residues" evidence="5">
    <location>
        <begin position="474"/>
        <end position="487"/>
    </location>
</feature>
<feature type="region of interest" description="Disordered" evidence="5">
    <location>
        <begin position="95"/>
        <end position="175"/>
    </location>
</feature>
<comment type="similarity">
    <text evidence="2">Belongs to the ESF1 family.</text>
</comment>
<dbReference type="InterPro" id="IPR056750">
    <property type="entry name" value="RRM_ESF1"/>
</dbReference>
<dbReference type="Pfam" id="PF25121">
    <property type="entry name" value="RRM_ESF1"/>
    <property type="match status" value="2"/>
</dbReference>
<dbReference type="HOGENOM" id="CLU_010564_0_1_1"/>
<dbReference type="PANTHER" id="PTHR12202:SF0">
    <property type="entry name" value="ESF1 HOMOLOG"/>
    <property type="match status" value="1"/>
</dbReference>
<evidence type="ECO:0000256" key="1">
    <source>
        <dbReference type="ARBA" id="ARBA00004604"/>
    </source>
</evidence>
<proteinExistence type="inferred from homology"/>
<feature type="region of interest" description="Disordered" evidence="5">
    <location>
        <begin position="227"/>
        <end position="324"/>
    </location>
</feature>
<dbReference type="GO" id="GO:0005730">
    <property type="term" value="C:nucleolus"/>
    <property type="evidence" value="ECO:0007669"/>
    <property type="project" value="UniProtKB-SubCell"/>
</dbReference>
<dbReference type="InterPro" id="IPR012580">
    <property type="entry name" value="NUC153"/>
</dbReference>
<sequence>MSDPRFASAKTDPRFRRPKQRNLKVEIDERFRDVLESEEFGGKNKGGAKVDKRGRPVTSSHKTDQLKRFYRLKSPESAKDEVEGFVDYARGEGALCSSGSEAESEEDESEVEEEELEIGGKKKVRLPAMSESESESDDDHLDIDLSENEGASAFPPEADEIPSDDESEAEPVDPTKRIAVVNLDWDNMQAADLYAVFNSFLTRPAAKGEGKAPSALGKLLRVKIYPSEFGKERMAKEEQEGPCGGIFIGSKKKRDHKKERISIARKEESDDEEEKDDEEEDEEDGDEDEENEVSDEGFNHEDEGDTEEEDEESYDRPARKSNDKLHREIDGLEIISDVESEAGSEDIDMDRLRQYQLERLRYYYAIATFSSVAAAEYIMSECNGTEFEQTANMLDLSYVPEDMTFDEDSVKDEADKEPKAYKGNDFVTDALRHSKVKLTWDQDDPNRIKMTRRTLTREEIEEQDFQNLIAASGSEDEESDFDDEKDAEGESKKDKKKKMKERKEKLRNLLLAGGDDEDGVINVWGKAGTAWANELEDIKSAALKDKAKSASKTANKGEDLEITFRPGLSVARGNEEDENMTSLERYQLRMKEKKQRKKEKMELKAAARDRGDEEKIDGQDEFFGSDSSEEEEEVQQPKPKSKPRSLEPTLPDEDDLSVIVGTNRPDSNFSMKDIIKTEKEAGKKRRRRKNKKGEQERDVELGPDGWKIDVKDDRFKALHEEPEFAIDPSNPHFVKTKAMQDLLAERTRRRNNQKKAEPEGRKSATGVKNVEQKEQDLDSLVASVKRKMDQNQHKAKRKRTRK</sequence>
<evidence type="ECO:0000259" key="6">
    <source>
        <dbReference type="Pfam" id="PF08159"/>
    </source>
</evidence>
<evidence type="ECO:0000256" key="2">
    <source>
        <dbReference type="ARBA" id="ARBA00009087"/>
    </source>
</evidence>
<feature type="domain" description="NUC153" evidence="6">
    <location>
        <begin position="712"/>
        <end position="740"/>
    </location>
</feature>
<dbReference type="PANTHER" id="PTHR12202">
    <property type="entry name" value="ESF1 HOMOLOG"/>
    <property type="match status" value="1"/>
</dbReference>
<evidence type="ECO:0000256" key="5">
    <source>
        <dbReference type="SAM" id="MobiDB-lite"/>
    </source>
</evidence>
<reference evidence="8" key="1">
    <citation type="submission" date="2015-01" db="EMBL/GenBank/DDBJ databases">
        <title>The Genome Sequence of Cryptococcus gattii CA1280.</title>
        <authorList>
            <consortium name="The Broad Institute Genomics Platform"/>
            <person name="Cuomo C."/>
            <person name="Litvintseva A."/>
            <person name="Chen Y."/>
            <person name="Heitman J."/>
            <person name="Sun S."/>
            <person name="Springer D."/>
            <person name="Dromer F."/>
            <person name="Young S."/>
            <person name="Zeng Q."/>
            <person name="Gargeya S."/>
            <person name="Abouelleil A."/>
            <person name="Alvarado L."/>
            <person name="Chapman S.B."/>
            <person name="Gainer-Dewar J."/>
            <person name="Goldberg J."/>
            <person name="Griggs A."/>
            <person name="Gujja S."/>
            <person name="Hansen M."/>
            <person name="Howarth C."/>
            <person name="Imamovic A."/>
            <person name="Larimer J."/>
            <person name="Murphy C."/>
            <person name="Naylor J."/>
            <person name="Pearson M."/>
            <person name="Priest M."/>
            <person name="Roberts A."/>
            <person name="Saif S."/>
            <person name="Shea T."/>
            <person name="Sykes S."/>
            <person name="Wortman J."/>
            <person name="Nusbaum C."/>
            <person name="Birren B."/>
        </authorList>
    </citation>
    <scope>NUCLEOTIDE SEQUENCE [LARGE SCALE GENOMIC DNA]</scope>
    <source>
        <strain evidence="8">CA1280</strain>
    </source>
</reference>
<evidence type="ECO:0000256" key="4">
    <source>
        <dbReference type="ARBA" id="ARBA00023242"/>
    </source>
</evidence>
<evidence type="ECO:0000259" key="7">
    <source>
        <dbReference type="Pfam" id="PF25121"/>
    </source>
</evidence>
<feature type="region of interest" description="Disordered" evidence="5">
    <location>
        <begin position="468"/>
        <end position="502"/>
    </location>
</feature>
<feature type="compositionally biased region" description="Basic residues" evidence="5">
    <location>
        <begin position="682"/>
        <end position="691"/>
    </location>
</feature>
<feature type="compositionally biased region" description="Acidic residues" evidence="5">
    <location>
        <begin position="132"/>
        <end position="147"/>
    </location>
</feature>
<dbReference type="Pfam" id="PF08159">
    <property type="entry name" value="NUC153"/>
    <property type="match status" value="1"/>
</dbReference>